<gene>
    <name evidence="2" type="ORF">DDB_G0285115</name>
</gene>
<evidence type="ECO:0000313" key="2">
    <source>
        <dbReference type="EMBL" id="EAL64870.1"/>
    </source>
</evidence>
<name>Q54NP2_DICDI</name>
<dbReference type="HOGENOM" id="CLU_1301686_0_0_1"/>
<keyword evidence="1" id="KW-1133">Transmembrane helix</keyword>
<keyword evidence="1" id="KW-0472">Membrane</keyword>
<dbReference type="dictyBase" id="DDB_G0285115"/>
<dbReference type="VEuPathDB" id="AmoebaDB:DDB_G0285115"/>
<accession>Q54NP2</accession>
<reference evidence="2 3" key="1">
    <citation type="journal article" date="2005" name="Nature">
        <title>The genome of the social amoeba Dictyostelium discoideum.</title>
        <authorList>
            <consortium name="The Dictyostelium discoideum Sequencing Consortium"/>
            <person name="Eichinger L."/>
            <person name="Pachebat J.A."/>
            <person name="Glockner G."/>
            <person name="Rajandream M.A."/>
            <person name="Sucgang R."/>
            <person name="Berriman M."/>
            <person name="Song J."/>
            <person name="Olsen R."/>
            <person name="Szafranski K."/>
            <person name="Xu Q."/>
            <person name="Tunggal B."/>
            <person name="Kummerfeld S."/>
            <person name="Madera M."/>
            <person name="Konfortov B.A."/>
            <person name="Rivero F."/>
            <person name="Bankier A.T."/>
            <person name="Lehmann R."/>
            <person name="Hamlin N."/>
            <person name="Davies R."/>
            <person name="Gaudet P."/>
            <person name="Fey P."/>
            <person name="Pilcher K."/>
            <person name="Chen G."/>
            <person name="Saunders D."/>
            <person name="Sodergren E."/>
            <person name="Davis P."/>
            <person name="Kerhornou A."/>
            <person name="Nie X."/>
            <person name="Hall N."/>
            <person name="Anjard C."/>
            <person name="Hemphill L."/>
            <person name="Bason N."/>
            <person name="Farbrother P."/>
            <person name="Desany B."/>
            <person name="Just E."/>
            <person name="Morio T."/>
            <person name="Rost R."/>
            <person name="Churcher C."/>
            <person name="Cooper J."/>
            <person name="Haydock S."/>
            <person name="van Driessche N."/>
            <person name="Cronin A."/>
            <person name="Goodhead I."/>
            <person name="Muzny D."/>
            <person name="Mourier T."/>
            <person name="Pain A."/>
            <person name="Lu M."/>
            <person name="Harper D."/>
            <person name="Lindsay R."/>
            <person name="Hauser H."/>
            <person name="James K."/>
            <person name="Quiles M."/>
            <person name="Madan Babu M."/>
            <person name="Saito T."/>
            <person name="Buchrieser C."/>
            <person name="Wardroper A."/>
            <person name="Felder M."/>
            <person name="Thangavelu M."/>
            <person name="Johnson D."/>
            <person name="Knights A."/>
            <person name="Loulseged H."/>
            <person name="Mungall K."/>
            <person name="Oliver K."/>
            <person name="Price C."/>
            <person name="Quail M.A."/>
            <person name="Urushihara H."/>
            <person name="Hernandez J."/>
            <person name="Rabbinowitsch E."/>
            <person name="Steffen D."/>
            <person name="Sanders M."/>
            <person name="Ma J."/>
            <person name="Kohara Y."/>
            <person name="Sharp S."/>
            <person name="Simmonds M."/>
            <person name="Spiegler S."/>
            <person name="Tivey A."/>
            <person name="Sugano S."/>
            <person name="White B."/>
            <person name="Walker D."/>
            <person name="Woodward J."/>
            <person name="Winckler T."/>
            <person name="Tanaka Y."/>
            <person name="Shaulsky G."/>
            <person name="Schleicher M."/>
            <person name="Weinstock G."/>
            <person name="Rosenthal A."/>
            <person name="Cox E.C."/>
            <person name="Chisholm R.L."/>
            <person name="Gibbs R."/>
            <person name="Loomis W.F."/>
            <person name="Platzer M."/>
            <person name="Kay R.R."/>
            <person name="Williams J."/>
            <person name="Dear P.H."/>
            <person name="Noegel A.A."/>
            <person name="Barrell B."/>
            <person name="Kuspa A."/>
        </authorList>
    </citation>
    <scope>NUCLEOTIDE SEQUENCE [LARGE SCALE GENOMIC DNA]</scope>
    <source>
        <strain evidence="2 3">AX4</strain>
    </source>
</reference>
<dbReference type="EMBL" id="AAFI02000074">
    <property type="protein sequence ID" value="EAL64870.1"/>
    <property type="molecule type" value="Genomic_DNA"/>
</dbReference>
<dbReference type="PaxDb" id="44689-DDB0186350"/>
<dbReference type="Proteomes" id="UP000002195">
    <property type="component" value="Unassembled WGS sequence"/>
</dbReference>
<keyword evidence="3" id="KW-1185">Reference proteome</keyword>
<sequence>MGYLEKKVFFFIFPILIIIFLLGMIQFIKYKNNEIIECLSDSVNVRYDLSYYKYKLPRKYIRDKEYLIVLSNGKLEANQVNSDEKLVVATEDIKLDLVKLYGDSNEFQTFTIKKEDAFRRRKIRMGSEKQYMASMVITKEDGTVLTYTNNSIPKNSFKNYKVETIKVLTKHGFHFFPTSFIGRKKINNLKKFKIIFSIQCYRLISFIKNKII</sequence>
<evidence type="ECO:0000313" key="3">
    <source>
        <dbReference type="Proteomes" id="UP000002195"/>
    </source>
</evidence>
<proteinExistence type="predicted"/>
<protein>
    <submittedName>
        <fullName evidence="2">Uncharacterized protein</fullName>
    </submittedName>
</protein>
<dbReference type="AlphaFoldDB" id="Q54NP2"/>
<dbReference type="GeneID" id="8624945"/>
<dbReference type="KEGG" id="ddi:DDB_G0285115"/>
<organism evidence="2 3">
    <name type="scientific">Dictyostelium discoideum</name>
    <name type="common">Social amoeba</name>
    <dbReference type="NCBI Taxonomy" id="44689"/>
    <lineage>
        <taxon>Eukaryota</taxon>
        <taxon>Amoebozoa</taxon>
        <taxon>Evosea</taxon>
        <taxon>Eumycetozoa</taxon>
        <taxon>Dictyostelia</taxon>
        <taxon>Dictyosteliales</taxon>
        <taxon>Dictyosteliaceae</taxon>
        <taxon>Dictyostelium</taxon>
    </lineage>
</organism>
<dbReference type="RefSeq" id="XP_639874.1">
    <property type="nucleotide sequence ID" value="XM_634782.1"/>
</dbReference>
<keyword evidence="1" id="KW-0812">Transmembrane</keyword>
<dbReference type="InParanoid" id="Q54NP2"/>
<evidence type="ECO:0000256" key="1">
    <source>
        <dbReference type="SAM" id="Phobius"/>
    </source>
</evidence>
<comment type="caution">
    <text evidence="2">The sequence shown here is derived from an EMBL/GenBank/DDBJ whole genome shotgun (WGS) entry which is preliminary data.</text>
</comment>
<feature type="transmembrane region" description="Helical" evidence="1">
    <location>
        <begin position="7"/>
        <end position="28"/>
    </location>
</feature>